<feature type="domain" description="RecF/RecN/SMC N-terminal" evidence="2">
    <location>
        <begin position="2"/>
        <end position="748"/>
    </location>
</feature>
<comment type="caution">
    <text evidence="3">The sequence shown here is derived from an EMBL/GenBank/DDBJ whole genome shotgun (WGS) entry which is preliminary data.</text>
</comment>
<evidence type="ECO:0000313" key="4">
    <source>
        <dbReference type="Proteomes" id="UP000231464"/>
    </source>
</evidence>
<proteinExistence type="predicted"/>
<dbReference type="EMBL" id="PFBP01000003">
    <property type="protein sequence ID" value="PIT90126.1"/>
    <property type="molecule type" value="Genomic_DNA"/>
</dbReference>
<dbReference type="InterPro" id="IPR003395">
    <property type="entry name" value="RecF/RecN/SMC_N"/>
</dbReference>
<feature type="coiled-coil region" evidence="1">
    <location>
        <begin position="248"/>
        <end position="309"/>
    </location>
</feature>
<evidence type="ECO:0000256" key="1">
    <source>
        <dbReference type="SAM" id="Coils"/>
    </source>
</evidence>
<dbReference type="AlphaFoldDB" id="A0A2M6WBG1"/>
<feature type="coiled-coil region" evidence="1">
    <location>
        <begin position="395"/>
        <end position="485"/>
    </location>
</feature>
<dbReference type="PANTHER" id="PTHR43977">
    <property type="entry name" value="STRUCTURAL MAINTENANCE OF CHROMOSOMES PROTEIN 3"/>
    <property type="match status" value="1"/>
</dbReference>
<evidence type="ECO:0000259" key="2">
    <source>
        <dbReference type="Pfam" id="PF02463"/>
    </source>
</evidence>
<evidence type="ECO:0000313" key="3">
    <source>
        <dbReference type="EMBL" id="PIT90126.1"/>
    </source>
</evidence>
<keyword evidence="1" id="KW-0175">Coiled coil</keyword>
<dbReference type="Proteomes" id="UP000231464">
    <property type="component" value="Unassembled WGS sequence"/>
</dbReference>
<dbReference type="Gene3D" id="3.40.50.300">
    <property type="entry name" value="P-loop containing nucleotide triphosphate hydrolases"/>
    <property type="match status" value="2"/>
</dbReference>
<dbReference type="InterPro" id="IPR027417">
    <property type="entry name" value="P-loop_NTPase"/>
</dbReference>
<dbReference type="SUPFAM" id="SSF52540">
    <property type="entry name" value="P-loop containing nucleoside triphosphate hydrolases"/>
    <property type="match status" value="1"/>
</dbReference>
<feature type="coiled-coil region" evidence="1">
    <location>
        <begin position="595"/>
        <end position="644"/>
    </location>
</feature>
<organism evidence="3 4">
    <name type="scientific">Candidatus Kuenenbacteria bacterium CG10_big_fil_rev_8_21_14_0_10_36_11</name>
    <dbReference type="NCBI Taxonomy" id="1974618"/>
    <lineage>
        <taxon>Bacteria</taxon>
        <taxon>Candidatus Kueneniibacteriota</taxon>
    </lineage>
</organism>
<name>A0A2M6WBG1_9BACT</name>
<reference evidence="4" key="1">
    <citation type="submission" date="2017-09" db="EMBL/GenBank/DDBJ databases">
        <title>Depth-based differentiation of microbial function through sediment-hosted aquifers and enrichment of novel symbionts in the deep terrestrial subsurface.</title>
        <authorList>
            <person name="Probst A.J."/>
            <person name="Ladd B."/>
            <person name="Jarett J.K."/>
            <person name="Geller-Mcgrath D.E."/>
            <person name="Sieber C.M.K."/>
            <person name="Emerson J.B."/>
            <person name="Anantharaman K."/>
            <person name="Thomas B.C."/>
            <person name="Malmstrom R."/>
            <person name="Stieglmeier M."/>
            <person name="Klingl A."/>
            <person name="Woyke T."/>
            <person name="Ryan C.M."/>
            <person name="Banfield J.F."/>
        </authorList>
    </citation>
    <scope>NUCLEOTIDE SEQUENCE [LARGE SCALE GENOMIC DNA]</scope>
</reference>
<gene>
    <name evidence="3" type="ORF">COU23_00220</name>
</gene>
<protein>
    <recommendedName>
        <fullName evidence="2">RecF/RecN/SMC N-terminal domain-containing protein</fullName>
    </recommendedName>
</protein>
<accession>A0A2M6WBG1</accession>
<sequence length="764" mass="87020">MFLEKLEINGFKSFAHKAILEFKPGITAIVGPNGSGKSNVSDAIRWVLGEQSIKLLRGKKGEDMIFSGSDKKARLGLAEVILHFNNNKDEADLGMSEVVITRRLYRHGESEYLVNNQKSRLFDIQMILAKAGVAQASYAIIGQGQIDAFLLASREDHKEFFEEASGVKSLQIKRAQAINKLEATEENLVTAAIQLNEIGPRLNSLTRQVKKLEQRAALEMRLKDYQQKYYGFNWSQMEEQWKKMHRALKQAADSEAQKKSAIDKLQQELESLTRGNAHTLKTEELQKEYQDLIAEKINLNNKLADLKIKTATIEAAPVKAKKTDLPEHAIRELEQIVKSLKLLKDKITTALKTTNFELVEQYFAEQWQAILKMEEILKPYNQESGDDKQKTETKNNVEEKEIKNLFVKLKETDEKILAIQQKMQAQNELEKNERSQIWIYQQKYQTEQNVLNQLANETNNLRVELARLETHKDDLEQEIRQELGENWFMTQGSNLSSVVMPEEEKRNLQMEISRLKHQLNLIGGIDPEVQKEYLGTKERFDFLSGQVNDLKSSIGSLEELIIDLDETVKKQFDSQFKIINEQFQKYFKVLFAGGSAKLILVKEEEEANNKQQEEKNIAAEQSFLTEMVEEKAAMEKIKDRLNSNLYLGVDIEATPPGKKLKSISMLSGGERAMTSIALLCAIISANPSPFVVLDEVDAALDEANSVRYAEIMEHLAHQSQFIIITHNRATMEKADILYGVTMGSDGISALLSLKLESAERFTNR</sequence>
<feature type="coiled-coil region" evidence="1">
    <location>
        <begin position="167"/>
        <end position="222"/>
    </location>
</feature>
<dbReference type="Pfam" id="PF02463">
    <property type="entry name" value="SMC_N"/>
    <property type="match status" value="1"/>
</dbReference>